<feature type="region of interest" description="Disordered" evidence="2">
    <location>
        <begin position="136"/>
        <end position="156"/>
    </location>
</feature>
<evidence type="ECO:0000313" key="4">
    <source>
        <dbReference type="Proteomes" id="UP001205890"/>
    </source>
</evidence>
<comment type="similarity">
    <text evidence="1">Belongs to the ros/MucR family.</text>
</comment>
<organism evidence="3 4">
    <name type="scientific">Alsobacter ponti</name>
    <dbReference type="NCBI Taxonomy" id="2962936"/>
    <lineage>
        <taxon>Bacteria</taxon>
        <taxon>Pseudomonadati</taxon>
        <taxon>Pseudomonadota</taxon>
        <taxon>Alphaproteobacteria</taxon>
        <taxon>Hyphomicrobiales</taxon>
        <taxon>Alsobacteraceae</taxon>
        <taxon>Alsobacter</taxon>
    </lineage>
</organism>
<reference evidence="3 4" key="1">
    <citation type="submission" date="2022-07" db="EMBL/GenBank/DDBJ databases">
        <authorList>
            <person name="Li W.-J."/>
            <person name="Deng Q.-Q."/>
        </authorList>
    </citation>
    <scope>NUCLEOTIDE SEQUENCE [LARGE SCALE GENOMIC DNA]</scope>
    <source>
        <strain evidence="3 4">SYSU M60028</strain>
    </source>
</reference>
<name>A0ABT1L9M9_9HYPH</name>
<keyword evidence="4" id="KW-1185">Reference proteome</keyword>
<dbReference type="RefSeq" id="WP_254739765.1">
    <property type="nucleotide sequence ID" value="NZ_JANCLU010000004.1"/>
</dbReference>
<dbReference type="Gene3D" id="1.10.10.1550">
    <property type="entry name" value="ROS/MUCR transcriptional regulator protein"/>
    <property type="match status" value="1"/>
</dbReference>
<dbReference type="EMBL" id="JANCLU010000004">
    <property type="protein sequence ID" value="MCP8938154.1"/>
    <property type="molecule type" value="Genomic_DNA"/>
</dbReference>
<accession>A0ABT1L9M9</accession>
<dbReference type="InterPro" id="IPR041920">
    <property type="entry name" value="ROS/MUCR_sf"/>
</dbReference>
<evidence type="ECO:0000313" key="3">
    <source>
        <dbReference type="EMBL" id="MCP8938154.1"/>
    </source>
</evidence>
<evidence type="ECO:0000256" key="1">
    <source>
        <dbReference type="ARBA" id="ARBA00007031"/>
    </source>
</evidence>
<protein>
    <submittedName>
        <fullName evidence="3">MucR family transcriptional regulator</fullName>
    </submittedName>
</protein>
<evidence type="ECO:0000256" key="2">
    <source>
        <dbReference type="SAM" id="MobiDB-lite"/>
    </source>
</evidence>
<dbReference type="Pfam" id="PF05443">
    <property type="entry name" value="ROS_MUCR"/>
    <property type="match status" value="1"/>
</dbReference>
<comment type="caution">
    <text evidence="3">The sequence shown here is derived from an EMBL/GenBank/DDBJ whole genome shotgun (WGS) entry which is preliminary data.</text>
</comment>
<dbReference type="Proteomes" id="UP001205890">
    <property type="component" value="Unassembled WGS sequence"/>
</dbReference>
<sequence>MDDKSISGGLVEHAATIVAAYVSNNSIPASGIAALIASVHSALNSVATAQDPHNGPAAKPAPPVPIRKSVTPDYLVSLEDGQRYKSLKRHLAGRGLTPEQYREKWGLPSNYPMVAPNYAKQRSELAKAAGLGKIRVSPSAAKTAAAKPRAAKAPKA</sequence>
<dbReference type="InterPro" id="IPR008807">
    <property type="entry name" value="ROS_MUCR"/>
</dbReference>
<gene>
    <name evidence="3" type="ORF">NK718_06480</name>
</gene>
<proteinExistence type="inferred from homology"/>